<proteinExistence type="predicted"/>
<organism evidence="2 3">
    <name type="scientific">Paractinoplanes ovalisporus</name>
    <dbReference type="NCBI Taxonomy" id="2810368"/>
    <lineage>
        <taxon>Bacteria</taxon>
        <taxon>Bacillati</taxon>
        <taxon>Actinomycetota</taxon>
        <taxon>Actinomycetes</taxon>
        <taxon>Micromonosporales</taxon>
        <taxon>Micromonosporaceae</taxon>
        <taxon>Paractinoplanes</taxon>
    </lineage>
</organism>
<evidence type="ECO:0000313" key="3">
    <source>
        <dbReference type="Proteomes" id="UP000632138"/>
    </source>
</evidence>
<feature type="domain" description="HTH marR-type" evidence="1">
    <location>
        <begin position="46"/>
        <end position="93"/>
    </location>
</feature>
<protein>
    <submittedName>
        <fullName evidence="2">MarR family transcriptional regulator</fullName>
    </submittedName>
</protein>
<dbReference type="Gene3D" id="1.10.10.10">
    <property type="entry name" value="Winged helix-like DNA-binding domain superfamily/Winged helix DNA-binding domain"/>
    <property type="match status" value="1"/>
</dbReference>
<reference evidence="2 3" key="1">
    <citation type="submission" date="2021-01" db="EMBL/GenBank/DDBJ databases">
        <title>Actinoplanes sp. nov. LDG1-06 isolated from lichen.</title>
        <authorList>
            <person name="Saeng-In P."/>
            <person name="Phongsopitanun W."/>
            <person name="Kanchanasin P."/>
            <person name="Yuki M."/>
            <person name="Kudo T."/>
            <person name="Ohkuma M."/>
            <person name="Tanasupawat S."/>
        </authorList>
    </citation>
    <scope>NUCLEOTIDE SEQUENCE [LARGE SCALE GENOMIC DNA]</scope>
    <source>
        <strain evidence="2 3">LDG1-06</strain>
    </source>
</reference>
<gene>
    <name evidence="2" type="ORF">JIG36_38085</name>
</gene>
<name>A0ABS2AN95_9ACTN</name>
<evidence type="ECO:0000259" key="1">
    <source>
        <dbReference type="Pfam" id="PF12802"/>
    </source>
</evidence>
<accession>A0ABS2AN95</accession>
<evidence type="ECO:0000313" key="2">
    <source>
        <dbReference type="EMBL" id="MBM2621328.1"/>
    </source>
</evidence>
<dbReference type="InterPro" id="IPR000835">
    <property type="entry name" value="HTH_MarR-typ"/>
</dbReference>
<dbReference type="InterPro" id="IPR036390">
    <property type="entry name" value="WH_DNA-bd_sf"/>
</dbReference>
<sequence>MFPVDLLDSNHWSDLHALLAELDQDIAALYTDAGIEGMRTRFVGPLIALHRFGPMTIRQLAQRRGVSHSAMSQTAAAMIRAGFAESAVGADARTREIALSARAREIMPFLVDEWRATEATVRQLDSELPYALSQVTADLRALLEARPFAERLRSQLP</sequence>
<dbReference type="InterPro" id="IPR036388">
    <property type="entry name" value="WH-like_DNA-bd_sf"/>
</dbReference>
<keyword evidence="3" id="KW-1185">Reference proteome</keyword>
<dbReference type="Pfam" id="PF12802">
    <property type="entry name" value="MarR_2"/>
    <property type="match status" value="1"/>
</dbReference>
<comment type="caution">
    <text evidence="2">The sequence shown here is derived from an EMBL/GenBank/DDBJ whole genome shotgun (WGS) entry which is preliminary data.</text>
</comment>
<dbReference type="EMBL" id="JAENHP010000019">
    <property type="protein sequence ID" value="MBM2621328.1"/>
    <property type="molecule type" value="Genomic_DNA"/>
</dbReference>
<dbReference type="Proteomes" id="UP000632138">
    <property type="component" value="Unassembled WGS sequence"/>
</dbReference>
<dbReference type="SUPFAM" id="SSF46785">
    <property type="entry name" value="Winged helix' DNA-binding domain"/>
    <property type="match status" value="1"/>
</dbReference>